<dbReference type="Proteomes" id="UP000031518">
    <property type="component" value="Unassembled WGS sequence"/>
</dbReference>
<dbReference type="InterPro" id="IPR024925">
    <property type="entry name" value="Malonyl_CoA-ACP_transAc"/>
</dbReference>
<evidence type="ECO:0000256" key="4">
    <source>
        <dbReference type="ARBA" id="ARBA00023315"/>
    </source>
</evidence>
<evidence type="ECO:0000313" key="10">
    <source>
        <dbReference type="Proteomes" id="UP000031518"/>
    </source>
</evidence>
<evidence type="ECO:0000256" key="6">
    <source>
        <dbReference type="PIRNR" id="PIRNR000446"/>
    </source>
</evidence>
<dbReference type="SUPFAM" id="SSF55048">
    <property type="entry name" value="Probable ACP-binding domain of malonyl-CoA ACP transacylase"/>
    <property type="match status" value="1"/>
</dbReference>
<dbReference type="PIRSF" id="PIRSF000446">
    <property type="entry name" value="Mct"/>
    <property type="match status" value="1"/>
</dbReference>
<comment type="similarity">
    <text evidence="6">Belongs to the fabD family.</text>
</comment>
<evidence type="ECO:0000256" key="5">
    <source>
        <dbReference type="ARBA" id="ARBA00048462"/>
    </source>
</evidence>
<feature type="active site" evidence="7">
    <location>
        <position position="92"/>
    </location>
</feature>
<dbReference type="AlphaFoldDB" id="A0A0B6WXW3"/>
<dbReference type="InterPro" id="IPR016036">
    <property type="entry name" value="Malonyl_transacylase_ACP-bd"/>
</dbReference>
<dbReference type="InterPro" id="IPR014043">
    <property type="entry name" value="Acyl_transferase_dom"/>
</dbReference>
<name>A0A0B6WXW3_9BACT</name>
<dbReference type="InterPro" id="IPR001227">
    <property type="entry name" value="Ac_transferase_dom_sf"/>
</dbReference>
<dbReference type="SMART" id="SM00827">
    <property type="entry name" value="PKS_AT"/>
    <property type="match status" value="1"/>
</dbReference>
<dbReference type="InterPro" id="IPR016035">
    <property type="entry name" value="Acyl_Trfase/lysoPLipase"/>
</dbReference>
<evidence type="ECO:0000256" key="3">
    <source>
        <dbReference type="ARBA" id="ARBA00022679"/>
    </source>
</evidence>
<sequence length="322" mass="34032">MGRLAYVFPGQGSQSVGMGRDLADNFAVARQVFEEADDVLGFALSRLCFEGPAEALQLTENTQPAILTVSIAALRTLEAEGAPAPAFVAGHSLGEYSALVAAGAMDFASALRIVRARGRYMQEAVPVGVGAMAAILGASLETVEEACREVSEDGVCAPANINSPSQIVIAGHAKAVERAIEVLRARGAKRAVRLPVSAPFHCELMRPAAERLARDLEAVKFNDLATPLVTNVDAAIVRRGAEAREALVRQVAAPVRWRESVALLEREGVEVFVEIGPGKVLSGLIRQTIERARTLNAEDARSLRATLDGLIGSGSLTTAHPH</sequence>
<dbReference type="Gene3D" id="3.40.366.10">
    <property type="entry name" value="Malonyl-Coenzyme A Acyl Carrier Protein, domain 2"/>
    <property type="match status" value="1"/>
</dbReference>
<keyword evidence="4 6" id="KW-0012">Acyltransferase</keyword>
<dbReference type="EC" id="2.3.1.39" evidence="1 6"/>
<keyword evidence="10" id="KW-1185">Reference proteome</keyword>
<dbReference type="PANTHER" id="PTHR42681:SF1">
    <property type="entry name" value="MALONYL-COA-ACYL CARRIER PROTEIN TRANSACYLASE, MITOCHONDRIAL"/>
    <property type="match status" value="1"/>
</dbReference>
<keyword evidence="3 6" id="KW-0808">Transferase</keyword>
<evidence type="ECO:0000256" key="2">
    <source>
        <dbReference type="ARBA" id="ARBA00018953"/>
    </source>
</evidence>
<evidence type="ECO:0000259" key="8">
    <source>
        <dbReference type="SMART" id="SM00827"/>
    </source>
</evidence>
<organism evidence="9 10">
    <name type="scientific">Pyrinomonas methylaliphatogenes</name>
    <dbReference type="NCBI Taxonomy" id="454194"/>
    <lineage>
        <taxon>Bacteria</taxon>
        <taxon>Pseudomonadati</taxon>
        <taxon>Acidobacteriota</taxon>
        <taxon>Blastocatellia</taxon>
        <taxon>Blastocatellales</taxon>
        <taxon>Pyrinomonadaceae</taxon>
        <taxon>Pyrinomonas</taxon>
    </lineage>
</organism>
<dbReference type="InterPro" id="IPR004410">
    <property type="entry name" value="Malonyl_CoA-ACP_transAc_FabD"/>
</dbReference>
<dbReference type="GO" id="GO:0006633">
    <property type="term" value="P:fatty acid biosynthetic process"/>
    <property type="evidence" value="ECO:0007669"/>
    <property type="project" value="TreeGrafter"/>
</dbReference>
<accession>A0A0B6WXW3</accession>
<dbReference type="RefSeq" id="WP_041977314.1">
    <property type="nucleotide sequence ID" value="NZ_CBXV010000007.1"/>
</dbReference>
<dbReference type="EMBL" id="CBXV010000007">
    <property type="protein sequence ID" value="CDM66083.1"/>
    <property type="molecule type" value="Genomic_DNA"/>
</dbReference>
<dbReference type="SUPFAM" id="SSF52151">
    <property type="entry name" value="FabD/lysophospholipase-like"/>
    <property type="match status" value="1"/>
</dbReference>
<dbReference type="PANTHER" id="PTHR42681">
    <property type="entry name" value="MALONYL-COA-ACYL CARRIER PROTEIN TRANSACYLASE, MITOCHONDRIAL"/>
    <property type="match status" value="1"/>
</dbReference>
<feature type="active site" evidence="7">
    <location>
        <position position="201"/>
    </location>
</feature>
<evidence type="ECO:0000256" key="1">
    <source>
        <dbReference type="ARBA" id="ARBA00013258"/>
    </source>
</evidence>
<dbReference type="Gene3D" id="3.30.70.250">
    <property type="entry name" value="Malonyl-CoA ACP transacylase, ACP-binding"/>
    <property type="match status" value="1"/>
</dbReference>
<comment type="catalytic activity">
    <reaction evidence="5 6">
        <text>holo-[ACP] + malonyl-CoA = malonyl-[ACP] + CoA</text>
        <dbReference type="Rhea" id="RHEA:41792"/>
        <dbReference type="Rhea" id="RHEA-COMP:9623"/>
        <dbReference type="Rhea" id="RHEA-COMP:9685"/>
        <dbReference type="ChEBI" id="CHEBI:57287"/>
        <dbReference type="ChEBI" id="CHEBI:57384"/>
        <dbReference type="ChEBI" id="CHEBI:64479"/>
        <dbReference type="ChEBI" id="CHEBI:78449"/>
        <dbReference type="EC" id="2.3.1.39"/>
    </reaction>
</comment>
<dbReference type="Pfam" id="PF00698">
    <property type="entry name" value="Acyl_transf_1"/>
    <property type="match status" value="1"/>
</dbReference>
<protein>
    <recommendedName>
        <fullName evidence="2 6">Malonyl CoA-acyl carrier protein transacylase</fullName>
        <ecNumber evidence="1 6">2.3.1.39</ecNumber>
    </recommendedName>
</protein>
<dbReference type="OrthoDB" id="9805460at2"/>
<dbReference type="InterPro" id="IPR050858">
    <property type="entry name" value="Mal-CoA-ACP_Trans/PKS_FabD"/>
</dbReference>
<dbReference type="NCBIfam" id="TIGR00128">
    <property type="entry name" value="fabD"/>
    <property type="match status" value="1"/>
</dbReference>
<dbReference type="GO" id="GO:0004314">
    <property type="term" value="F:[acyl-carrier-protein] S-malonyltransferase activity"/>
    <property type="evidence" value="ECO:0007669"/>
    <property type="project" value="UniProtKB-EC"/>
</dbReference>
<proteinExistence type="inferred from homology"/>
<reference evidence="9 10" key="1">
    <citation type="submission" date="2013-12" db="EMBL/GenBank/DDBJ databases">
        <authorList>
            <person name="Stott M."/>
        </authorList>
    </citation>
    <scope>NUCLEOTIDE SEQUENCE [LARGE SCALE GENOMIC DNA]</scope>
    <source>
        <strain evidence="9 10">K22</strain>
    </source>
</reference>
<gene>
    <name evidence="9" type="ORF">PYK22_02093</name>
</gene>
<dbReference type="FunFam" id="3.30.70.250:FF:000001">
    <property type="entry name" value="Malonyl CoA-acyl carrier protein transacylase"/>
    <property type="match status" value="1"/>
</dbReference>
<reference evidence="9 10" key="2">
    <citation type="submission" date="2015-01" db="EMBL/GenBank/DDBJ databases">
        <title>Complete genome sequence of Pyrinomonas methylaliphatogenes type strain K22T.</title>
        <authorList>
            <person name="Lee K.C.Y."/>
            <person name="Power J.F."/>
            <person name="Dunfield P.F."/>
            <person name="Morgan X.C."/>
            <person name="Huttenhower C."/>
            <person name="Stott M.B."/>
        </authorList>
    </citation>
    <scope>NUCLEOTIDE SEQUENCE [LARGE SCALE GENOMIC DNA]</scope>
    <source>
        <strain evidence="9 10">K22</strain>
    </source>
</reference>
<feature type="domain" description="Malonyl-CoA:ACP transacylase (MAT)" evidence="8">
    <location>
        <begin position="7"/>
        <end position="320"/>
    </location>
</feature>
<dbReference type="GO" id="GO:0005829">
    <property type="term" value="C:cytosol"/>
    <property type="evidence" value="ECO:0007669"/>
    <property type="project" value="TreeGrafter"/>
</dbReference>
<dbReference type="STRING" id="454194.PYK22_02093"/>
<evidence type="ECO:0000256" key="7">
    <source>
        <dbReference type="PIRSR" id="PIRSR000446-1"/>
    </source>
</evidence>
<evidence type="ECO:0000313" key="9">
    <source>
        <dbReference type="EMBL" id="CDM66083.1"/>
    </source>
</evidence>